<dbReference type="Pfam" id="PF01433">
    <property type="entry name" value="Peptidase_M1"/>
    <property type="match status" value="1"/>
</dbReference>
<feature type="domain" description="Peptidase M1 membrane alanine aminopeptidase" evidence="1">
    <location>
        <begin position="48"/>
        <end position="113"/>
    </location>
</feature>
<gene>
    <name evidence="2" type="ORF">SDC9_172240</name>
</gene>
<name>A0A645GDT4_9ZZZZ</name>
<dbReference type="InterPro" id="IPR027268">
    <property type="entry name" value="Peptidase_M4/M1_CTD_sf"/>
</dbReference>
<dbReference type="GO" id="GO:0008270">
    <property type="term" value="F:zinc ion binding"/>
    <property type="evidence" value="ECO:0007669"/>
    <property type="project" value="InterPro"/>
</dbReference>
<organism evidence="2">
    <name type="scientific">bioreactor metagenome</name>
    <dbReference type="NCBI Taxonomy" id="1076179"/>
    <lineage>
        <taxon>unclassified sequences</taxon>
        <taxon>metagenomes</taxon>
        <taxon>ecological metagenomes</taxon>
    </lineage>
</organism>
<reference evidence="2" key="1">
    <citation type="submission" date="2019-08" db="EMBL/GenBank/DDBJ databases">
        <authorList>
            <person name="Kucharzyk K."/>
            <person name="Murdoch R.W."/>
            <person name="Higgins S."/>
            <person name="Loffler F."/>
        </authorList>
    </citation>
    <scope>NUCLEOTIDE SEQUENCE</scope>
</reference>
<proteinExistence type="predicted"/>
<dbReference type="GO" id="GO:0008237">
    <property type="term" value="F:metallopeptidase activity"/>
    <property type="evidence" value="ECO:0007669"/>
    <property type="project" value="InterPro"/>
</dbReference>
<comment type="caution">
    <text evidence="2">The sequence shown here is derived from an EMBL/GenBank/DDBJ whole genome shotgun (WGS) entry which is preliminary data.</text>
</comment>
<protein>
    <recommendedName>
        <fullName evidence="1">Peptidase M1 membrane alanine aminopeptidase domain-containing protein</fullName>
    </recommendedName>
</protein>
<accession>A0A645GDT4</accession>
<dbReference type="EMBL" id="VSSQ01073818">
    <property type="protein sequence ID" value="MPN24835.1"/>
    <property type="molecule type" value="Genomic_DNA"/>
</dbReference>
<dbReference type="AlphaFoldDB" id="A0A645GDT4"/>
<dbReference type="Gene3D" id="1.10.390.10">
    <property type="entry name" value="Neutral Protease Domain 2"/>
    <property type="match status" value="1"/>
</dbReference>
<evidence type="ECO:0000259" key="1">
    <source>
        <dbReference type="Pfam" id="PF01433"/>
    </source>
</evidence>
<dbReference type="SUPFAM" id="SSF55486">
    <property type="entry name" value="Metalloproteases ('zincins'), catalytic domain"/>
    <property type="match status" value="1"/>
</dbReference>
<evidence type="ECO:0000313" key="2">
    <source>
        <dbReference type="EMBL" id="MPN24835.1"/>
    </source>
</evidence>
<dbReference type="InterPro" id="IPR014782">
    <property type="entry name" value="Peptidase_M1_dom"/>
</dbReference>
<sequence length="121" mass="13887">MYLRITYGEQRYEDELRVMKSKWLSFAADSDDIARIDASLYEFSSENEYIMQVYMLSTLMLSDIEKQAGRDAFLQACKNYYERFAFSNAAPDDFIAAVSEAAGHNMTSAFEKWLKGGIPES</sequence>